<dbReference type="Proteomes" id="UP000486351">
    <property type="component" value="Unassembled WGS sequence"/>
</dbReference>
<gene>
    <name evidence="1" type="ORF">PF008_g2824</name>
</gene>
<comment type="caution">
    <text evidence="1">The sequence shown here is derived from an EMBL/GenBank/DDBJ whole genome shotgun (WGS) entry which is preliminary data.</text>
</comment>
<evidence type="ECO:0000313" key="2">
    <source>
        <dbReference type="Proteomes" id="UP000486351"/>
    </source>
</evidence>
<proteinExistence type="predicted"/>
<dbReference type="AlphaFoldDB" id="A0A6G0SH09"/>
<name>A0A6G0SH09_9STRA</name>
<accession>A0A6G0SH09</accession>
<reference evidence="1 2" key="1">
    <citation type="submission" date="2018-09" db="EMBL/GenBank/DDBJ databases">
        <title>Genomic investigation of the strawberry pathogen Phytophthora fragariae indicates pathogenicity is determined by transcriptional variation in three key races.</title>
        <authorList>
            <person name="Adams T.M."/>
            <person name="Armitage A.D."/>
            <person name="Sobczyk M.K."/>
            <person name="Bates H.J."/>
            <person name="Dunwell J.M."/>
            <person name="Nellist C.F."/>
            <person name="Harrison R.J."/>
        </authorList>
    </citation>
    <scope>NUCLEOTIDE SEQUENCE [LARGE SCALE GENOMIC DNA]</scope>
    <source>
        <strain evidence="1 2">NOV-77</strain>
    </source>
</reference>
<evidence type="ECO:0000313" key="1">
    <source>
        <dbReference type="EMBL" id="KAE9358080.1"/>
    </source>
</evidence>
<organism evidence="1 2">
    <name type="scientific">Phytophthora fragariae</name>
    <dbReference type="NCBI Taxonomy" id="53985"/>
    <lineage>
        <taxon>Eukaryota</taxon>
        <taxon>Sar</taxon>
        <taxon>Stramenopiles</taxon>
        <taxon>Oomycota</taxon>
        <taxon>Peronosporomycetes</taxon>
        <taxon>Peronosporales</taxon>
        <taxon>Peronosporaceae</taxon>
        <taxon>Phytophthora</taxon>
    </lineage>
</organism>
<protein>
    <submittedName>
        <fullName evidence="1">Uncharacterized protein</fullName>
    </submittedName>
</protein>
<dbReference type="EMBL" id="QXFY01000082">
    <property type="protein sequence ID" value="KAE9358080.1"/>
    <property type="molecule type" value="Genomic_DNA"/>
</dbReference>
<sequence>MKMIAENKMLPSSKIEDTLDKFKMTGELAPSFNQVHVLVVVPVKLPTPHEPRDSQLVVDGCPVVICLKDMCTQCCREVERFVFGTWLTTVRYMTMMNISRKKTGAKARVMTTLWMQMMMLQWKTVLLR</sequence>